<dbReference type="CDD" id="cd03230">
    <property type="entry name" value="ABC_DR_subfamily_A"/>
    <property type="match status" value="1"/>
</dbReference>
<dbReference type="SMART" id="SM00382">
    <property type="entry name" value="AAA"/>
    <property type="match status" value="1"/>
</dbReference>
<proteinExistence type="predicted"/>
<evidence type="ECO:0000313" key="5">
    <source>
        <dbReference type="EMBL" id="EMR12974.1"/>
    </source>
</evidence>
<dbReference type="GO" id="GO:0016887">
    <property type="term" value="F:ATP hydrolysis activity"/>
    <property type="evidence" value="ECO:0007669"/>
    <property type="project" value="InterPro"/>
</dbReference>
<dbReference type="EMBL" id="APHR01000037">
    <property type="protein sequence ID" value="EMR12974.1"/>
    <property type="molecule type" value="Genomic_DNA"/>
</dbReference>
<dbReference type="InterPro" id="IPR003593">
    <property type="entry name" value="AAA+_ATPase"/>
</dbReference>
<dbReference type="STRING" id="1286106.MPL1_07488"/>
<dbReference type="PANTHER" id="PTHR42939:SF1">
    <property type="entry name" value="ABC TRANSPORTER ATP-BINDING PROTEIN ALBC-RELATED"/>
    <property type="match status" value="1"/>
</dbReference>
<reference evidence="5 6" key="1">
    <citation type="journal article" date="2013" name="Genome Announc.">
        <title>Draft Genome Sequence of Methylophaga lonarensis MPLT, a Haloalkaliphilic (Non-Methane-Utilizing) Methylotroph.</title>
        <authorList>
            <person name="Shetty S.A."/>
            <person name="Marathe N.P."/>
            <person name="Munot H."/>
            <person name="Antony C.P."/>
            <person name="Dhotre D.P."/>
            <person name="Murrell J.C."/>
            <person name="Shouche Y.S."/>
        </authorList>
    </citation>
    <scope>NUCLEOTIDE SEQUENCE [LARGE SCALE GENOMIC DNA]</scope>
    <source>
        <strain evidence="5 6">MPL</strain>
    </source>
</reference>
<keyword evidence="6" id="KW-1185">Reference proteome</keyword>
<dbReference type="RefSeq" id="WP_009726486.1">
    <property type="nucleotide sequence ID" value="NZ_APHR01000037.1"/>
</dbReference>
<dbReference type="Proteomes" id="UP000012019">
    <property type="component" value="Unassembled WGS sequence"/>
</dbReference>
<sequence>MLEVKNLSKQFAEHTAVDDISFTVNAGEVFCLLGANGAGKTTTLNMLLGFEMPSGGKALLDGVDLLADRELRRNKIMYVPENVNLYDEFSAVENIAYLAELSNTATANADIHAALKTAGLAEEFHHRLVGGFSKGMRQKVAIAFAILKQARLVLMDEPTSGLDPVATRDFIAVVQTLKAQQASVLIVTHDLQCAHLLADQIAIMSRGKIIDLIENKGVSLERITQRYFDNFAA</sequence>
<dbReference type="InterPro" id="IPR003439">
    <property type="entry name" value="ABC_transporter-like_ATP-bd"/>
</dbReference>
<dbReference type="SUPFAM" id="SSF52540">
    <property type="entry name" value="P-loop containing nucleoside triphosphate hydrolases"/>
    <property type="match status" value="1"/>
</dbReference>
<accession>M7PRA6</accession>
<dbReference type="OrthoDB" id="5560252at2"/>
<gene>
    <name evidence="5" type="ORF">MPL1_07488</name>
</gene>
<keyword evidence="2" id="KW-0547">Nucleotide-binding</keyword>
<dbReference type="PROSITE" id="PS50893">
    <property type="entry name" value="ABC_TRANSPORTER_2"/>
    <property type="match status" value="1"/>
</dbReference>
<evidence type="ECO:0000259" key="4">
    <source>
        <dbReference type="PROSITE" id="PS50893"/>
    </source>
</evidence>
<dbReference type="eggNOG" id="COG1131">
    <property type="taxonomic scope" value="Bacteria"/>
</dbReference>
<evidence type="ECO:0000256" key="1">
    <source>
        <dbReference type="ARBA" id="ARBA00022448"/>
    </source>
</evidence>
<dbReference type="GO" id="GO:0005524">
    <property type="term" value="F:ATP binding"/>
    <property type="evidence" value="ECO:0007669"/>
    <property type="project" value="UniProtKB-KW"/>
</dbReference>
<keyword evidence="1" id="KW-0813">Transport</keyword>
<organism evidence="5 6">
    <name type="scientific">Methylophaga lonarensis MPL</name>
    <dbReference type="NCBI Taxonomy" id="1286106"/>
    <lineage>
        <taxon>Bacteria</taxon>
        <taxon>Pseudomonadati</taxon>
        <taxon>Pseudomonadota</taxon>
        <taxon>Gammaproteobacteria</taxon>
        <taxon>Thiotrichales</taxon>
        <taxon>Piscirickettsiaceae</taxon>
        <taxon>Methylophaga</taxon>
    </lineage>
</organism>
<comment type="caution">
    <text evidence="5">The sequence shown here is derived from an EMBL/GenBank/DDBJ whole genome shotgun (WGS) entry which is preliminary data.</text>
</comment>
<protein>
    <submittedName>
        <fullName evidence="5">ABC transporter ATP-binding protein</fullName>
    </submittedName>
</protein>
<dbReference type="AlphaFoldDB" id="M7PRA6"/>
<evidence type="ECO:0000256" key="2">
    <source>
        <dbReference type="ARBA" id="ARBA00022741"/>
    </source>
</evidence>
<dbReference type="PATRIC" id="fig|1286106.3.peg.1503"/>
<dbReference type="InterPro" id="IPR051782">
    <property type="entry name" value="ABC_Transporter_VariousFunc"/>
</dbReference>
<evidence type="ECO:0000256" key="3">
    <source>
        <dbReference type="ARBA" id="ARBA00022840"/>
    </source>
</evidence>
<evidence type="ECO:0000313" key="6">
    <source>
        <dbReference type="Proteomes" id="UP000012019"/>
    </source>
</evidence>
<dbReference type="PANTHER" id="PTHR42939">
    <property type="entry name" value="ABC TRANSPORTER ATP-BINDING PROTEIN ALBC-RELATED"/>
    <property type="match status" value="1"/>
</dbReference>
<keyword evidence="3 5" id="KW-0067">ATP-binding</keyword>
<name>M7PRA6_9GAMM</name>
<dbReference type="InterPro" id="IPR027417">
    <property type="entry name" value="P-loop_NTPase"/>
</dbReference>
<dbReference type="Pfam" id="PF00005">
    <property type="entry name" value="ABC_tran"/>
    <property type="match status" value="1"/>
</dbReference>
<dbReference type="Gene3D" id="3.40.50.300">
    <property type="entry name" value="P-loop containing nucleotide triphosphate hydrolases"/>
    <property type="match status" value="1"/>
</dbReference>
<feature type="domain" description="ABC transporter" evidence="4">
    <location>
        <begin position="2"/>
        <end position="231"/>
    </location>
</feature>